<dbReference type="AlphaFoldDB" id="A0A381PY27"/>
<accession>A0A381PY27</accession>
<evidence type="ECO:0000313" key="1">
    <source>
        <dbReference type="EMBL" id="SUZ71518.1"/>
    </source>
</evidence>
<gene>
    <name evidence="1" type="ORF">METZ01_LOCUS24372</name>
</gene>
<dbReference type="EMBL" id="UINC01001124">
    <property type="protein sequence ID" value="SUZ71518.1"/>
    <property type="molecule type" value="Genomic_DNA"/>
</dbReference>
<name>A0A381PY27_9ZZZZ</name>
<protein>
    <submittedName>
        <fullName evidence="1">Uncharacterized protein</fullName>
    </submittedName>
</protein>
<reference evidence="1" key="1">
    <citation type="submission" date="2018-05" db="EMBL/GenBank/DDBJ databases">
        <authorList>
            <person name="Lanie J.A."/>
            <person name="Ng W.-L."/>
            <person name="Kazmierczak K.M."/>
            <person name="Andrzejewski T.M."/>
            <person name="Davidsen T.M."/>
            <person name="Wayne K.J."/>
            <person name="Tettelin H."/>
            <person name="Glass J.I."/>
            <person name="Rusch D."/>
            <person name="Podicherti R."/>
            <person name="Tsui H.-C.T."/>
            <person name="Winkler M.E."/>
        </authorList>
    </citation>
    <scope>NUCLEOTIDE SEQUENCE</scope>
</reference>
<sequence length="38" mass="4389">MKQLIRLGNAYEKDAIRRRWAGYCPGLGLLERNTVLNV</sequence>
<proteinExistence type="predicted"/>
<organism evidence="1">
    <name type="scientific">marine metagenome</name>
    <dbReference type="NCBI Taxonomy" id="408172"/>
    <lineage>
        <taxon>unclassified sequences</taxon>
        <taxon>metagenomes</taxon>
        <taxon>ecological metagenomes</taxon>
    </lineage>
</organism>